<feature type="signal peptide" evidence="1">
    <location>
        <begin position="1"/>
        <end position="19"/>
    </location>
</feature>
<dbReference type="RefSeq" id="WP_310654324.1">
    <property type="nucleotide sequence ID" value="NZ_JAPMLA010000003.1"/>
</dbReference>
<evidence type="ECO:0000313" key="3">
    <source>
        <dbReference type="EMBL" id="MDW4824438.1"/>
    </source>
</evidence>
<comment type="caution">
    <text evidence="2">The sequence shown here is derived from an EMBL/GenBank/DDBJ whole genome shotgun (WGS) entry which is preliminary data.</text>
</comment>
<gene>
    <name evidence="2" type="ORF">OS133_06305</name>
    <name evidence="3" type="ORF">OS134_10265</name>
</gene>
<name>A0AAW8NKC4_9GAMM</name>
<keyword evidence="5" id="KW-1185">Reference proteome</keyword>
<dbReference type="EMBL" id="JAPMLE010000001">
    <property type="protein sequence ID" value="MDR8523297.1"/>
    <property type="molecule type" value="Genomic_DNA"/>
</dbReference>
<accession>A0AAW8NKC4</accession>
<dbReference type="AlphaFoldDB" id="A0AAW8NKC4"/>
<dbReference type="Proteomes" id="UP001271263">
    <property type="component" value="Unassembled WGS sequence"/>
</dbReference>
<organism evidence="2 4">
    <name type="scientific">Shewanella fidelis</name>
    <dbReference type="NCBI Taxonomy" id="173509"/>
    <lineage>
        <taxon>Bacteria</taxon>
        <taxon>Pseudomonadati</taxon>
        <taxon>Pseudomonadota</taxon>
        <taxon>Gammaproteobacteria</taxon>
        <taxon>Alteromonadales</taxon>
        <taxon>Shewanellaceae</taxon>
        <taxon>Shewanella</taxon>
    </lineage>
</organism>
<dbReference type="EMBL" id="JAPMLD010000003">
    <property type="protein sequence ID" value="MDW4824438.1"/>
    <property type="molecule type" value="Genomic_DNA"/>
</dbReference>
<keyword evidence="1" id="KW-0732">Signal</keyword>
<proteinExistence type="predicted"/>
<reference evidence="3 5" key="1">
    <citation type="journal article" date="2022" name="bioRxiv">
        <title>Prophages regulate Shewanella fidelis 3313 motility and biofilm formation: implications for gut colonization dynamics in Ciona robusta.</title>
        <authorList>
            <person name="Natarajan O."/>
            <person name="Gibboney S.L."/>
            <person name="Young M.N."/>
            <person name="Lim S.J."/>
            <person name="Pluta N."/>
            <person name="Atkinson C.G."/>
            <person name="Leigh B.A."/>
            <person name="Liberti A."/>
            <person name="Kees E.D."/>
            <person name="Breitbart M."/>
            <person name="Gralnick J.A."/>
            <person name="Dishaw L.J."/>
        </authorList>
    </citation>
    <scope>NUCLEOTIDE SEQUENCE [LARGE SCALE GENOMIC DNA]</scope>
    <source>
        <strain evidence="3 5">JG4066</strain>
    </source>
</reference>
<evidence type="ECO:0000313" key="2">
    <source>
        <dbReference type="EMBL" id="MDR8523297.1"/>
    </source>
</evidence>
<evidence type="ECO:0000313" key="5">
    <source>
        <dbReference type="Proteomes" id="UP001271263"/>
    </source>
</evidence>
<feature type="chain" id="PRO_5043790672" description="Orphan protein" evidence="1">
    <location>
        <begin position="20"/>
        <end position="101"/>
    </location>
</feature>
<evidence type="ECO:0000313" key="4">
    <source>
        <dbReference type="Proteomes" id="UP001259340"/>
    </source>
</evidence>
<protein>
    <recommendedName>
        <fullName evidence="6">Orphan protein</fullName>
    </recommendedName>
</protein>
<evidence type="ECO:0000256" key="1">
    <source>
        <dbReference type="SAM" id="SignalP"/>
    </source>
</evidence>
<reference evidence="2" key="2">
    <citation type="submission" date="2022-11" db="EMBL/GenBank/DDBJ databases">
        <title>Prophages regulate Shewanella fidelis motility and biofilm formation: implications for gut colonization dynamics in Ciona robusta.</title>
        <authorList>
            <person name="Natarajan O."/>
            <person name="Gibboney S.L."/>
            <person name="Young M.N."/>
            <person name="Lim S.J."/>
            <person name="Pluta N."/>
            <person name="Atkinson C.G.F."/>
            <person name="Leigh B.A."/>
            <person name="Liberti A."/>
            <person name="Kees E."/>
            <person name="Breitbart M."/>
            <person name="Gralnick J."/>
            <person name="Dishaw L.J."/>
        </authorList>
    </citation>
    <scope>NUCLEOTIDE SEQUENCE</scope>
    <source>
        <strain evidence="2">3313</strain>
    </source>
</reference>
<sequence>MKIKLSLCLAMLSAFTVSAHDVDPSQFEAQPYEVVKSQLLANGWQTIPKQQDELSFSEAYPEITCGSGSMAICSVGFQKQQHSIAFVVQSIDEQIIVLEEY</sequence>
<dbReference type="Proteomes" id="UP001259340">
    <property type="component" value="Unassembled WGS sequence"/>
</dbReference>
<evidence type="ECO:0008006" key="6">
    <source>
        <dbReference type="Google" id="ProtNLM"/>
    </source>
</evidence>